<sequence>MKSPANSCRRWPICSSSKTGWSIWPTREEASSSPPSSRCSSRVMPARIHLRPSSCIRKSAKAATPSEVTMNQAPIPQWTSTDAAPAASGSVLLASFTAFYEELAAIRRCQRAGTLAAYLAPDGASLSAPDYATRTAARLLRLMREQYLAFRRQGSAQQIKMHNTTLYLMAALADEVLLLELSWPGAEHWFPVLLENQMFKTRHSGQMFFELADKLIAGGDEDPLRADLASVFLLTLQLGFKGQHRTPEGAKALERYCHALFRIADGGARRLEQPAPSRDTDWQHSVAGIALPAPGFVQAYQHNITDGQDLRLAPVSRWRRAMKLALLGYLILSTLIWIVLLYPPDHLWKP</sequence>
<dbReference type="Proteomes" id="UP000269199">
    <property type="component" value="Chromosome"/>
</dbReference>
<dbReference type="Gene3D" id="1.25.40.590">
    <property type="entry name" value="Type IV / VI secretion system, DotU"/>
    <property type="match status" value="1"/>
</dbReference>
<gene>
    <name evidence="3" type="ORF">RC54_12465</name>
</gene>
<dbReference type="PANTHER" id="PTHR38033">
    <property type="entry name" value="MEMBRANE PROTEIN-RELATED"/>
    <property type="match status" value="1"/>
</dbReference>
<keyword evidence="1" id="KW-1133">Transmembrane helix</keyword>
<keyword evidence="1" id="KW-0472">Membrane</keyword>
<dbReference type="PANTHER" id="PTHR38033:SF1">
    <property type="entry name" value="DOTU FAMILY TYPE IV_VI SECRETION SYSTEM PROTEIN"/>
    <property type="match status" value="1"/>
</dbReference>
<dbReference type="InterPro" id="IPR017732">
    <property type="entry name" value="T4/T6SS_DotU"/>
</dbReference>
<feature type="domain" description="Type IV / VI secretion system DotU" evidence="2">
    <location>
        <begin position="135"/>
        <end position="286"/>
    </location>
</feature>
<proteinExistence type="predicted"/>
<evidence type="ECO:0000256" key="1">
    <source>
        <dbReference type="SAM" id="Phobius"/>
    </source>
</evidence>
<protein>
    <recommendedName>
        <fullName evidence="2">Type IV / VI secretion system DotU domain-containing protein</fullName>
    </recommendedName>
</protein>
<feature type="transmembrane region" description="Helical" evidence="1">
    <location>
        <begin position="324"/>
        <end position="342"/>
    </location>
</feature>
<name>A0AAD0U772_9BURK</name>
<dbReference type="InterPro" id="IPR038522">
    <property type="entry name" value="T4/T6SS_DotU_sf"/>
</dbReference>
<keyword evidence="1" id="KW-0812">Transmembrane</keyword>
<dbReference type="Pfam" id="PF09850">
    <property type="entry name" value="DotU"/>
    <property type="match status" value="1"/>
</dbReference>
<evidence type="ECO:0000313" key="3">
    <source>
        <dbReference type="EMBL" id="AYR24583.1"/>
    </source>
</evidence>
<reference evidence="3 4" key="1">
    <citation type="submission" date="2017-11" db="EMBL/GenBank/DDBJ databases">
        <title>Complete genome sequence of Herbaspirillum rubrisubalbicans DSM 11543.</title>
        <authorList>
            <person name="Chen M."/>
            <person name="An Q."/>
        </authorList>
    </citation>
    <scope>NUCLEOTIDE SEQUENCE [LARGE SCALE GENOMIC DNA]</scope>
    <source>
        <strain evidence="3 4">DSM 11543</strain>
    </source>
</reference>
<accession>A0AAD0U772</accession>
<dbReference type="AlphaFoldDB" id="A0AAD0U772"/>
<dbReference type="EMBL" id="CP024996">
    <property type="protein sequence ID" value="AYR24583.1"/>
    <property type="molecule type" value="Genomic_DNA"/>
</dbReference>
<evidence type="ECO:0000313" key="4">
    <source>
        <dbReference type="Proteomes" id="UP000269199"/>
    </source>
</evidence>
<organism evidence="3 4">
    <name type="scientific">Herbaspirillum rubrisubalbicans</name>
    <dbReference type="NCBI Taxonomy" id="80842"/>
    <lineage>
        <taxon>Bacteria</taxon>
        <taxon>Pseudomonadati</taxon>
        <taxon>Pseudomonadota</taxon>
        <taxon>Betaproteobacteria</taxon>
        <taxon>Burkholderiales</taxon>
        <taxon>Oxalobacteraceae</taxon>
        <taxon>Herbaspirillum</taxon>
    </lineage>
</organism>
<evidence type="ECO:0000259" key="2">
    <source>
        <dbReference type="Pfam" id="PF09850"/>
    </source>
</evidence>